<feature type="repeat" description="WD" evidence="3">
    <location>
        <begin position="989"/>
        <end position="1023"/>
    </location>
</feature>
<dbReference type="InterPro" id="IPR011047">
    <property type="entry name" value="Quinoprotein_ADH-like_sf"/>
</dbReference>
<protein>
    <recommendedName>
        <fullName evidence="5">HTH cro/C1-type domain-containing protein</fullName>
    </recommendedName>
</protein>
<evidence type="ECO:0000313" key="7">
    <source>
        <dbReference type="Proteomes" id="UP000294513"/>
    </source>
</evidence>
<dbReference type="OrthoDB" id="414967at2"/>
<dbReference type="PANTHER" id="PTHR19879:SF9">
    <property type="entry name" value="TRANSCRIPTION INITIATION FACTOR TFIID SUBUNIT 5"/>
    <property type="match status" value="1"/>
</dbReference>
<accession>A0A4R5A7G7</accession>
<dbReference type="InterPro" id="IPR020472">
    <property type="entry name" value="WD40_PAC1"/>
</dbReference>
<dbReference type="PROSITE" id="PS50082">
    <property type="entry name" value="WD_REPEATS_2"/>
    <property type="match status" value="6"/>
</dbReference>
<dbReference type="PROSITE" id="PS50943">
    <property type="entry name" value="HTH_CROC1"/>
    <property type="match status" value="1"/>
</dbReference>
<evidence type="ECO:0000313" key="6">
    <source>
        <dbReference type="EMBL" id="TDD67050.1"/>
    </source>
</evidence>
<dbReference type="PANTHER" id="PTHR19879">
    <property type="entry name" value="TRANSCRIPTION INITIATION FACTOR TFIID"/>
    <property type="match status" value="1"/>
</dbReference>
<keyword evidence="7" id="KW-1185">Reference proteome</keyword>
<proteinExistence type="predicted"/>
<dbReference type="EMBL" id="SMKU01000369">
    <property type="protein sequence ID" value="TDD67050.1"/>
    <property type="molecule type" value="Genomic_DNA"/>
</dbReference>
<feature type="repeat" description="WD" evidence="3">
    <location>
        <begin position="1171"/>
        <end position="1212"/>
    </location>
</feature>
<dbReference type="Pfam" id="PF20703">
    <property type="entry name" value="nSTAND1"/>
    <property type="match status" value="1"/>
</dbReference>
<evidence type="ECO:0000256" key="4">
    <source>
        <dbReference type="SAM" id="MobiDB-lite"/>
    </source>
</evidence>
<evidence type="ECO:0000256" key="3">
    <source>
        <dbReference type="PROSITE-ProRule" id="PRU00221"/>
    </source>
</evidence>
<dbReference type="Gene3D" id="1.10.260.40">
    <property type="entry name" value="lambda repressor-like DNA-binding domains"/>
    <property type="match status" value="1"/>
</dbReference>
<dbReference type="InterPro" id="IPR015943">
    <property type="entry name" value="WD40/YVTN_repeat-like_dom_sf"/>
</dbReference>
<dbReference type="InterPro" id="IPR049052">
    <property type="entry name" value="nSTAND1"/>
</dbReference>
<dbReference type="CDD" id="cd00200">
    <property type="entry name" value="WD40"/>
    <property type="match status" value="2"/>
</dbReference>
<dbReference type="SUPFAM" id="SSF50978">
    <property type="entry name" value="WD40 repeat-like"/>
    <property type="match status" value="1"/>
</dbReference>
<feature type="region of interest" description="Disordered" evidence="4">
    <location>
        <begin position="89"/>
        <end position="112"/>
    </location>
</feature>
<dbReference type="InterPro" id="IPR001387">
    <property type="entry name" value="Cro/C1-type_HTH"/>
</dbReference>
<organism evidence="6 7">
    <name type="scientific">Actinomadura rubrisoli</name>
    <dbReference type="NCBI Taxonomy" id="2530368"/>
    <lineage>
        <taxon>Bacteria</taxon>
        <taxon>Bacillati</taxon>
        <taxon>Actinomycetota</taxon>
        <taxon>Actinomycetes</taxon>
        <taxon>Streptosporangiales</taxon>
        <taxon>Thermomonosporaceae</taxon>
        <taxon>Actinomadura</taxon>
    </lineage>
</organism>
<evidence type="ECO:0000256" key="2">
    <source>
        <dbReference type="ARBA" id="ARBA00022737"/>
    </source>
</evidence>
<dbReference type="Proteomes" id="UP000294513">
    <property type="component" value="Unassembled WGS sequence"/>
</dbReference>
<feature type="domain" description="HTH cro/C1-type" evidence="5">
    <location>
        <begin position="22"/>
        <end position="77"/>
    </location>
</feature>
<dbReference type="GO" id="GO:0003677">
    <property type="term" value="F:DNA binding"/>
    <property type="evidence" value="ECO:0007669"/>
    <property type="project" value="InterPro"/>
</dbReference>
<reference evidence="6 7" key="1">
    <citation type="submission" date="2019-03" db="EMBL/GenBank/DDBJ databases">
        <title>Draft genome sequences of novel Actinobacteria.</title>
        <authorList>
            <person name="Sahin N."/>
            <person name="Ay H."/>
            <person name="Saygin H."/>
        </authorList>
    </citation>
    <scope>NUCLEOTIDE SEQUENCE [LARGE SCALE GENOMIC DNA]</scope>
    <source>
        <strain evidence="6 7">H3C3</strain>
    </source>
</reference>
<dbReference type="PRINTS" id="PR00320">
    <property type="entry name" value="GPROTEINBRPT"/>
</dbReference>
<evidence type="ECO:0000259" key="5">
    <source>
        <dbReference type="PROSITE" id="PS50943"/>
    </source>
</evidence>
<dbReference type="Gene3D" id="2.130.10.10">
    <property type="entry name" value="YVTN repeat-like/Quinoprotein amine dehydrogenase"/>
    <property type="match status" value="5"/>
</dbReference>
<keyword evidence="1 3" id="KW-0853">WD repeat</keyword>
<dbReference type="InterPro" id="IPR027417">
    <property type="entry name" value="P-loop_NTPase"/>
</dbReference>
<keyword evidence="2" id="KW-0677">Repeat</keyword>
<dbReference type="SUPFAM" id="SSF52540">
    <property type="entry name" value="P-loop containing nucleoside triphosphate hydrolases"/>
    <property type="match status" value="1"/>
</dbReference>
<dbReference type="PROSITE" id="PS00678">
    <property type="entry name" value="WD_REPEATS_1"/>
    <property type="match status" value="6"/>
</dbReference>
<dbReference type="SUPFAM" id="SSF50998">
    <property type="entry name" value="Quinoprotein alcohol dehydrogenase-like"/>
    <property type="match status" value="1"/>
</dbReference>
<evidence type="ECO:0000256" key="1">
    <source>
        <dbReference type="ARBA" id="ARBA00022574"/>
    </source>
</evidence>
<sequence>MPRGERPLDAADSALGRFAEDLRRLRKRAGGLTYRELAAKVNYSAAALSTAASGRALPSLEVTLAYVRGCGGDADHWRDRWRTLAAELAAPDPGDAPGPGSPPDPGGDEADAQAAPYVGLAAFQAEDADRFFGREEAVEELLGLVAERRFTGVFGASGSGKSSVLRAGLVARAGRPGNGGDGAQPVALFTPGPRPMEECAVALAGVLGVPATVLRAEFAADPGNLHLRVREALADRPAGTDLVVVVDQFEEVFTLCADESERAWLIDALVGASAARTSRVRVVLGVRADFYGHCGRHRALVEALRGGQMLLGPMGSEQLRQAITRPAARAGAMVETALVARLVADAAGQPAVLPLVSHALLETWRRRSGATLTLAAYEATGGMQYAIARTAERLYTALTPARQEIARRLFLRLTALGEGTEDTKRRIHHRELDSGDPDTAAVVELLARARLLTVDRDTVEITHEALIRCWPRLSEWLNADREGLRTHRRLTEATEAWEAHDRDPDALYRGARLETAHDWATAHQGALTGRERRFLAESLAAQARDQSSARRRARRLRRLVALLSVMLLVATGATGFAVRAQRAAAKERNVAVARKALSDAAGIRAADPALSLQLGLAAHRLAPLAETRDNLLSAFAAPFAGRLIGHSNTEIFLAFAPGARVMATVSWDRTVRLWDVADVGRPSRLTSLPLAEALMGVAFGRDGRTLATIGESSTRLWDVSDPRRLLPLAVLPRGTRAVSASVAFSPDGRLLAVADGGASVRLFDVGDPRRPRELAALTGRARHQGVVAFSPDGRVLATADGAAVRLWDITHPRGPAGLGVLTGHTAAVSAVAFSPDGRTAATASWDHDVRLWDISTPGRPRGSAVLTGHTTAAMSVAFSPDGRMLASSGGGTILRDVSDRRHPTTITTVPGGRSSVAFSPDGATLAAADEDKTVQLQRLRALPLVGHGDVVPAVAFHPGARLLATGSWDGTARLWDVADPAARHPLATLPGTTGSVRSVIFSPDRRTLATAGDDGVVRLWDISAPHAPRHVTTITPRTGQVTSVAFSADGRRLAAGGHHSVTLWDVADRADPRRLARLDGYPGAVWSVLFSPDGRMLITGSTGGPRQTRFWSLQDVRRPRELDFAFGRTDAVAARSFSPDGHTLATLNERDKSVRLLDVADVRRPRLLATLGGHGGTVWMMAFSPDGRRLATAGGDKTVRLWDITDRRRPRHVGTFTGHTGDVAAVAFSPDGHTLATGGLDHTARLWETDTHRIAARICGLAYPRITRPQWRQYFPGLRYRPPCPT</sequence>
<feature type="repeat" description="WD" evidence="3">
    <location>
        <begin position="944"/>
        <end position="977"/>
    </location>
</feature>
<dbReference type="InterPro" id="IPR019775">
    <property type="entry name" value="WD40_repeat_CS"/>
</dbReference>
<dbReference type="SMART" id="SM00530">
    <property type="entry name" value="HTH_XRE"/>
    <property type="match status" value="1"/>
</dbReference>
<comment type="caution">
    <text evidence="6">The sequence shown here is derived from an EMBL/GenBank/DDBJ whole genome shotgun (WGS) entry which is preliminary data.</text>
</comment>
<dbReference type="Pfam" id="PF00400">
    <property type="entry name" value="WD40"/>
    <property type="match status" value="12"/>
</dbReference>
<dbReference type="InterPro" id="IPR010982">
    <property type="entry name" value="Lambda_DNA-bd_dom_sf"/>
</dbReference>
<dbReference type="InterPro" id="IPR001680">
    <property type="entry name" value="WD40_rpt"/>
</dbReference>
<dbReference type="PROSITE" id="PS50294">
    <property type="entry name" value="WD_REPEATS_REGION"/>
    <property type="match status" value="6"/>
</dbReference>
<dbReference type="InterPro" id="IPR036322">
    <property type="entry name" value="WD40_repeat_dom_sf"/>
</dbReference>
<feature type="repeat" description="WD" evidence="3">
    <location>
        <begin position="1216"/>
        <end position="1257"/>
    </location>
</feature>
<dbReference type="SUPFAM" id="SSF47413">
    <property type="entry name" value="lambda repressor-like DNA-binding domains"/>
    <property type="match status" value="1"/>
</dbReference>
<name>A0A4R5A7G7_9ACTN</name>
<gene>
    <name evidence="6" type="ORF">E1298_39750</name>
</gene>
<feature type="compositionally biased region" description="Pro residues" evidence="4">
    <location>
        <begin position="94"/>
        <end position="105"/>
    </location>
</feature>
<feature type="repeat" description="WD" evidence="3">
    <location>
        <begin position="643"/>
        <end position="676"/>
    </location>
</feature>
<feature type="repeat" description="WD" evidence="3">
    <location>
        <begin position="821"/>
        <end position="856"/>
    </location>
</feature>
<dbReference type="SMART" id="SM00320">
    <property type="entry name" value="WD40"/>
    <property type="match status" value="14"/>
</dbReference>